<sequence>MSSCRALNKQAGFHRLRIGYDDDRKEAGLVTTPCFEWSRYGLHLI</sequence>
<evidence type="ECO:0000313" key="1">
    <source>
        <dbReference type="EMBL" id="MFC7440086.1"/>
    </source>
</evidence>
<organism evidence="1 2">
    <name type="scientific">Laceyella putida</name>
    <dbReference type="NCBI Taxonomy" id="110101"/>
    <lineage>
        <taxon>Bacteria</taxon>
        <taxon>Bacillati</taxon>
        <taxon>Bacillota</taxon>
        <taxon>Bacilli</taxon>
        <taxon>Bacillales</taxon>
        <taxon>Thermoactinomycetaceae</taxon>
        <taxon>Laceyella</taxon>
    </lineage>
</organism>
<comment type="caution">
    <text evidence="1">The sequence shown here is derived from an EMBL/GenBank/DDBJ whole genome shotgun (WGS) entry which is preliminary data.</text>
</comment>
<evidence type="ECO:0000313" key="2">
    <source>
        <dbReference type="Proteomes" id="UP001596500"/>
    </source>
</evidence>
<reference evidence="2" key="1">
    <citation type="journal article" date="2019" name="Int. J. Syst. Evol. Microbiol.">
        <title>The Global Catalogue of Microorganisms (GCM) 10K type strain sequencing project: providing services to taxonomists for standard genome sequencing and annotation.</title>
        <authorList>
            <consortium name="The Broad Institute Genomics Platform"/>
            <consortium name="The Broad Institute Genome Sequencing Center for Infectious Disease"/>
            <person name="Wu L."/>
            <person name="Ma J."/>
        </authorList>
    </citation>
    <scope>NUCLEOTIDE SEQUENCE [LARGE SCALE GENOMIC DNA]</scope>
    <source>
        <strain evidence="2">CGMCC 1.12942</strain>
    </source>
</reference>
<dbReference type="Proteomes" id="UP001596500">
    <property type="component" value="Unassembled WGS sequence"/>
</dbReference>
<name>A0ABW2RGH1_9BACL</name>
<dbReference type="EMBL" id="JBHTBW010000006">
    <property type="protein sequence ID" value="MFC7440086.1"/>
    <property type="molecule type" value="Genomic_DNA"/>
</dbReference>
<accession>A0ABW2RGH1</accession>
<gene>
    <name evidence="1" type="ORF">ACFQNG_02760</name>
</gene>
<keyword evidence="2" id="KW-1185">Reference proteome</keyword>
<dbReference type="RefSeq" id="WP_379863298.1">
    <property type="nucleotide sequence ID" value="NZ_JBHTBW010000006.1"/>
</dbReference>
<protein>
    <submittedName>
        <fullName evidence="1">Uncharacterized protein</fullName>
    </submittedName>
</protein>
<proteinExistence type="predicted"/>